<evidence type="ECO:0000256" key="2">
    <source>
        <dbReference type="ARBA" id="ARBA00001947"/>
    </source>
</evidence>
<dbReference type="PANTHER" id="PTHR42904:SF6">
    <property type="entry name" value="NAD-CAPPED RNA HYDROLASE NUDT12"/>
    <property type="match status" value="1"/>
</dbReference>
<name>A0A430FRQ2_9BIFI</name>
<dbReference type="InterPro" id="IPR015376">
    <property type="entry name" value="Znr_NADH_PPase"/>
</dbReference>
<dbReference type="InterPro" id="IPR049734">
    <property type="entry name" value="NudC-like_C"/>
</dbReference>
<dbReference type="Pfam" id="PF09297">
    <property type="entry name" value="Zn_ribbon_NUD"/>
    <property type="match status" value="1"/>
</dbReference>
<dbReference type="InterPro" id="IPR020084">
    <property type="entry name" value="NUDIX_hydrolase_CS"/>
</dbReference>
<dbReference type="NCBIfam" id="NF001299">
    <property type="entry name" value="PRK00241.1"/>
    <property type="match status" value="1"/>
</dbReference>
<dbReference type="EMBL" id="QXGM01000001">
    <property type="protein sequence ID" value="RSX55540.1"/>
    <property type="molecule type" value="Genomic_DNA"/>
</dbReference>
<comment type="catalytic activity">
    <reaction evidence="9">
        <text>a 5'-end NAD(+)-phospho-ribonucleoside in mRNA + H2O = a 5'-end phospho-adenosine-phospho-ribonucleoside in mRNA + beta-nicotinamide D-ribonucleotide + 2 H(+)</text>
        <dbReference type="Rhea" id="RHEA:60876"/>
        <dbReference type="Rhea" id="RHEA-COMP:15698"/>
        <dbReference type="Rhea" id="RHEA-COMP:15719"/>
        <dbReference type="ChEBI" id="CHEBI:14649"/>
        <dbReference type="ChEBI" id="CHEBI:15377"/>
        <dbReference type="ChEBI" id="CHEBI:15378"/>
        <dbReference type="ChEBI" id="CHEBI:144029"/>
        <dbReference type="ChEBI" id="CHEBI:144051"/>
    </reaction>
    <physiologicalReaction direction="left-to-right" evidence="9">
        <dbReference type="Rhea" id="RHEA:60877"/>
    </physiologicalReaction>
</comment>
<dbReference type="GO" id="GO:0006742">
    <property type="term" value="P:NADP+ catabolic process"/>
    <property type="evidence" value="ECO:0007669"/>
    <property type="project" value="TreeGrafter"/>
</dbReference>
<evidence type="ECO:0000313" key="11">
    <source>
        <dbReference type="EMBL" id="RSX55540.1"/>
    </source>
</evidence>
<evidence type="ECO:0000256" key="5">
    <source>
        <dbReference type="ARBA" id="ARBA00022723"/>
    </source>
</evidence>
<sequence>MFSPLAFTQTLPFLPLAQGDISYEIERRNEPGLIAQLLQEPHTHVILVRNGLLAVPRDAQRSPHTRLATLPGSYVSAAVQALPIAAMYLGAYGKGEQAERVIALNLTGLEGLAQELKESQEAQYSVEAVTMLLRACAQLTWMDLRSFVPHASSREIGQATTALSLANWHDRQHYCPACGAPTVPAHAGWAQRCTNADDGRELFPRVEPAVITAIVDQDDRLLVQHNAAWSNPLLYSVSAGFVEAGENLEHAARREAFEETGIEIGEVKYLGSQPWPFPGSLMMAFKAVAKTTDIHVDNVETVAAEWVTREEYMRALVTGRMEPPVKAAIARVMIEQWLGHTVE</sequence>
<dbReference type="InterPro" id="IPR050241">
    <property type="entry name" value="NAD-cap_RNA_hydrolase_NudC"/>
</dbReference>
<dbReference type="Gene3D" id="3.90.79.20">
    <property type="match status" value="1"/>
</dbReference>
<evidence type="ECO:0000256" key="1">
    <source>
        <dbReference type="ARBA" id="ARBA00001946"/>
    </source>
</evidence>
<dbReference type="AlphaFoldDB" id="A0A430FRQ2"/>
<dbReference type="GO" id="GO:0035529">
    <property type="term" value="F:NADH pyrophosphatase activity"/>
    <property type="evidence" value="ECO:0007669"/>
    <property type="project" value="TreeGrafter"/>
</dbReference>
<comment type="similarity">
    <text evidence="3">Belongs to the Nudix hydrolase family. NudC subfamily.</text>
</comment>
<evidence type="ECO:0000256" key="3">
    <source>
        <dbReference type="ARBA" id="ARBA00009595"/>
    </source>
</evidence>
<proteinExistence type="inferred from homology"/>
<feature type="domain" description="Nudix hydrolase" evidence="10">
    <location>
        <begin position="204"/>
        <end position="329"/>
    </location>
</feature>
<dbReference type="GO" id="GO:0019677">
    <property type="term" value="P:NAD+ catabolic process"/>
    <property type="evidence" value="ECO:0007669"/>
    <property type="project" value="TreeGrafter"/>
</dbReference>
<evidence type="ECO:0000259" key="10">
    <source>
        <dbReference type="PROSITE" id="PS51462"/>
    </source>
</evidence>
<dbReference type="CDD" id="cd03429">
    <property type="entry name" value="NUDIX_NADH_pyrophosphatase_Nudt13"/>
    <property type="match status" value="1"/>
</dbReference>
<keyword evidence="6" id="KW-0378">Hydrolase</keyword>
<accession>A0A430FRQ2</accession>
<reference evidence="11 12" key="1">
    <citation type="submission" date="2018-09" db="EMBL/GenBank/DDBJ databases">
        <title>Characterization of the phylogenetic diversity of five novel species belonging to the genus Bifidobacterium.</title>
        <authorList>
            <person name="Lugli G.A."/>
            <person name="Duranti S."/>
            <person name="Milani C."/>
        </authorList>
    </citation>
    <scope>NUCLEOTIDE SEQUENCE [LARGE SCALE GENOMIC DNA]</scope>
    <source>
        <strain evidence="11 12">2036B</strain>
    </source>
</reference>
<gene>
    <name evidence="11" type="ORF">D2E26_0103</name>
</gene>
<keyword evidence="7" id="KW-0460">Magnesium</keyword>
<evidence type="ECO:0000313" key="12">
    <source>
        <dbReference type="Proteomes" id="UP000287609"/>
    </source>
</evidence>
<keyword evidence="5" id="KW-0479">Metal-binding</keyword>
<protein>
    <recommendedName>
        <fullName evidence="4">NAD(+) diphosphatase</fullName>
        <ecNumber evidence="4">3.6.1.22</ecNumber>
    </recommendedName>
</protein>
<dbReference type="PROSITE" id="PS00893">
    <property type="entry name" value="NUDIX_BOX"/>
    <property type="match status" value="1"/>
</dbReference>
<dbReference type="RefSeq" id="WP_125962769.1">
    <property type="nucleotide sequence ID" value="NZ_QXGM01000001.1"/>
</dbReference>
<dbReference type="InterPro" id="IPR000086">
    <property type="entry name" value="NUDIX_hydrolase_dom"/>
</dbReference>
<dbReference type="PANTHER" id="PTHR42904">
    <property type="entry name" value="NUDIX HYDROLASE, NUDC SUBFAMILY"/>
    <property type="match status" value="1"/>
</dbReference>
<comment type="caution">
    <text evidence="11">The sequence shown here is derived from an EMBL/GenBank/DDBJ whole genome shotgun (WGS) entry which is preliminary data.</text>
</comment>
<comment type="cofactor">
    <cofactor evidence="1">
        <name>Mg(2+)</name>
        <dbReference type="ChEBI" id="CHEBI:18420"/>
    </cofactor>
</comment>
<keyword evidence="8" id="KW-0520">NAD</keyword>
<evidence type="ECO:0000256" key="8">
    <source>
        <dbReference type="ARBA" id="ARBA00023027"/>
    </source>
</evidence>
<dbReference type="OrthoDB" id="9791656at2"/>
<evidence type="ECO:0000256" key="6">
    <source>
        <dbReference type="ARBA" id="ARBA00022801"/>
    </source>
</evidence>
<evidence type="ECO:0000256" key="4">
    <source>
        <dbReference type="ARBA" id="ARBA00012381"/>
    </source>
</evidence>
<dbReference type="Proteomes" id="UP000287609">
    <property type="component" value="Unassembled WGS sequence"/>
</dbReference>
<comment type="cofactor">
    <cofactor evidence="2">
        <name>Zn(2+)</name>
        <dbReference type="ChEBI" id="CHEBI:29105"/>
    </cofactor>
</comment>
<organism evidence="11 12">
    <name type="scientific">Bifidobacterium dolichotidis</name>
    <dbReference type="NCBI Taxonomy" id="2306976"/>
    <lineage>
        <taxon>Bacteria</taxon>
        <taxon>Bacillati</taxon>
        <taxon>Actinomycetota</taxon>
        <taxon>Actinomycetes</taxon>
        <taxon>Bifidobacteriales</taxon>
        <taxon>Bifidobacteriaceae</taxon>
        <taxon>Bifidobacterium</taxon>
    </lineage>
</organism>
<dbReference type="GO" id="GO:0005829">
    <property type="term" value="C:cytosol"/>
    <property type="evidence" value="ECO:0007669"/>
    <property type="project" value="TreeGrafter"/>
</dbReference>
<dbReference type="GO" id="GO:0046872">
    <property type="term" value="F:metal ion binding"/>
    <property type="evidence" value="ECO:0007669"/>
    <property type="project" value="UniProtKB-KW"/>
</dbReference>
<dbReference type="PROSITE" id="PS51462">
    <property type="entry name" value="NUDIX"/>
    <property type="match status" value="1"/>
</dbReference>
<dbReference type="InterPro" id="IPR015797">
    <property type="entry name" value="NUDIX_hydrolase-like_dom_sf"/>
</dbReference>
<evidence type="ECO:0000256" key="7">
    <source>
        <dbReference type="ARBA" id="ARBA00022842"/>
    </source>
</evidence>
<dbReference type="Gene3D" id="3.90.79.10">
    <property type="entry name" value="Nucleoside Triphosphate Pyrophosphohydrolase"/>
    <property type="match status" value="1"/>
</dbReference>
<dbReference type="SUPFAM" id="SSF55811">
    <property type="entry name" value="Nudix"/>
    <property type="match status" value="1"/>
</dbReference>
<dbReference type="EC" id="3.6.1.22" evidence="4"/>
<evidence type="ECO:0000256" key="9">
    <source>
        <dbReference type="ARBA" id="ARBA00023679"/>
    </source>
</evidence>
<dbReference type="Pfam" id="PF00293">
    <property type="entry name" value="NUDIX"/>
    <property type="match status" value="1"/>
</dbReference>
<keyword evidence="12" id="KW-1185">Reference proteome</keyword>